<dbReference type="InterPro" id="IPR034300">
    <property type="entry name" value="PNTB-like"/>
</dbReference>
<dbReference type="RefSeq" id="WP_037227040.1">
    <property type="nucleotide sequence ID" value="NZ_BAWF01000004.1"/>
</dbReference>
<evidence type="ECO:0000256" key="2">
    <source>
        <dbReference type="SAM" id="Phobius"/>
    </source>
</evidence>
<evidence type="ECO:0000313" key="5">
    <source>
        <dbReference type="Proteomes" id="UP000019491"/>
    </source>
</evidence>
<feature type="transmembrane region" description="Helical" evidence="2">
    <location>
        <begin position="57"/>
        <end position="73"/>
    </location>
</feature>
<comment type="caution">
    <text evidence="4">The sequence shown here is derived from an EMBL/GenBank/DDBJ whole genome shotgun (WGS) entry which is preliminary data.</text>
</comment>
<evidence type="ECO:0000259" key="3">
    <source>
        <dbReference type="Pfam" id="PF02233"/>
    </source>
</evidence>
<accession>X0PKP9</accession>
<dbReference type="PANTHER" id="PTHR44758:SF1">
    <property type="entry name" value="NAD(P) TRANSHYDROGENASE SUBUNIT BETA"/>
    <property type="match status" value="1"/>
</dbReference>
<feature type="transmembrane region" description="Helical" evidence="2">
    <location>
        <begin position="35"/>
        <end position="51"/>
    </location>
</feature>
<keyword evidence="5" id="KW-1185">Reference proteome</keyword>
<dbReference type="PANTHER" id="PTHR44758">
    <property type="entry name" value="NAD(P) TRANSHYDROGENASE SUBUNIT BETA"/>
    <property type="match status" value="1"/>
</dbReference>
<dbReference type="Proteomes" id="UP000019491">
    <property type="component" value="Unassembled WGS sequence"/>
</dbReference>
<protein>
    <recommendedName>
        <fullName evidence="3">NADP transhydrogenase beta-like domain-containing protein</fullName>
    </recommendedName>
</protein>
<dbReference type="Pfam" id="PF02233">
    <property type="entry name" value="PNTB"/>
    <property type="match status" value="1"/>
</dbReference>
<dbReference type="AlphaFoldDB" id="X0PKP9"/>
<feature type="transmembrane region" description="Helical" evidence="2">
    <location>
        <begin position="6"/>
        <end position="23"/>
    </location>
</feature>
<name>X0PKP9_RHOWR</name>
<evidence type="ECO:0000313" key="4">
    <source>
        <dbReference type="EMBL" id="GAF42898.1"/>
    </source>
</evidence>
<reference evidence="4 5" key="1">
    <citation type="submission" date="2014-02" db="EMBL/GenBank/DDBJ databases">
        <title>Whole genome shotgun sequence of Rhodococcus wratislaviensis NBRC 100605.</title>
        <authorList>
            <person name="Hosoyama A."/>
            <person name="Tsuchikane K."/>
            <person name="Yoshida I."/>
            <person name="Ohji S."/>
            <person name="Ichikawa N."/>
            <person name="Yamazoe A."/>
            <person name="Fujita N."/>
        </authorList>
    </citation>
    <scope>NUCLEOTIDE SEQUENCE [LARGE SCALE GENOMIC DNA]</scope>
    <source>
        <strain evidence="4 5">NBRC 100605</strain>
    </source>
</reference>
<feature type="domain" description="NADP transhydrogenase beta-like" evidence="3">
    <location>
        <begin position="6"/>
        <end position="73"/>
    </location>
</feature>
<keyword evidence="2" id="KW-0472">Membrane</keyword>
<evidence type="ECO:0000256" key="1">
    <source>
        <dbReference type="ARBA" id="ARBA00023027"/>
    </source>
</evidence>
<proteinExistence type="predicted"/>
<sequence length="75" mass="7760">MEYLVNVLYIVAFAMFIYGLMGLTGPKTAVRGNQIAAVGMGVAVVATLIAIRDTSNWVLIVAGLVIGVVLGVPPA</sequence>
<organism evidence="4 5">
    <name type="scientific">Rhodococcus wratislaviensis NBRC 100605</name>
    <dbReference type="NCBI Taxonomy" id="1219028"/>
    <lineage>
        <taxon>Bacteria</taxon>
        <taxon>Bacillati</taxon>
        <taxon>Actinomycetota</taxon>
        <taxon>Actinomycetes</taxon>
        <taxon>Mycobacteriales</taxon>
        <taxon>Nocardiaceae</taxon>
        <taxon>Rhodococcus</taxon>
    </lineage>
</organism>
<dbReference type="EMBL" id="BAWF01000004">
    <property type="protein sequence ID" value="GAF42898.1"/>
    <property type="molecule type" value="Genomic_DNA"/>
</dbReference>
<keyword evidence="1" id="KW-0520">NAD</keyword>
<keyword evidence="2" id="KW-0812">Transmembrane</keyword>
<feature type="non-terminal residue" evidence="4">
    <location>
        <position position="75"/>
    </location>
</feature>
<keyword evidence="2" id="KW-1133">Transmembrane helix</keyword>
<gene>
    <name evidence="4" type="ORF">RW1_004_02530</name>
</gene>